<organism evidence="1">
    <name type="scientific">Ganoderma boninense</name>
    <dbReference type="NCBI Taxonomy" id="34458"/>
    <lineage>
        <taxon>Eukaryota</taxon>
        <taxon>Fungi</taxon>
        <taxon>Dikarya</taxon>
        <taxon>Basidiomycota</taxon>
        <taxon>Agaricomycotina</taxon>
        <taxon>Agaricomycetes</taxon>
        <taxon>Polyporales</taxon>
        <taxon>Polyporaceae</taxon>
        <taxon>Ganoderma</taxon>
    </lineage>
</organism>
<reference evidence="1" key="1">
    <citation type="submission" date="2019-10" db="EMBL/GenBank/DDBJ databases">
        <authorList>
            <person name="Nor Muhammad N."/>
        </authorList>
    </citation>
    <scope>NUCLEOTIDE SEQUENCE</scope>
</reference>
<gene>
    <name evidence="1" type="primary">F9X6J7</name>
</gene>
<name>A0A5K1JW91_9APHY</name>
<accession>A0A5K1JW91</accession>
<proteinExistence type="predicted"/>
<sequence>MGGDYNLHSRQWDTLFPTTSSQSNLAKVDALHGALGHNLISPPDVVTHMPDNINLRGSVIDLVWADADLTTSINIRGQARGLSDHAILDVKLQTPPWSLLGTPSITKGSDDEINLLAELAQSLSDILPSEEYPPSDLFGLYPIPYDPTTTLETATRLYQAYQDAWTSHAQPK</sequence>
<dbReference type="InterPro" id="IPR036691">
    <property type="entry name" value="Endo/exonu/phosph_ase_sf"/>
</dbReference>
<dbReference type="SUPFAM" id="SSF56219">
    <property type="entry name" value="DNase I-like"/>
    <property type="match status" value="1"/>
</dbReference>
<evidence type="ECO:0008006" key="2">
    <source>
        <dbReference type="Google" id="ProtNLM"/>
    </source>
</evidence>
<dbReference type="Gene3D" id="3.60.10.10">
    <property type="entry name" value="Endonuclease/exonuclease/phosphatase"/>
    <property type="match status" value="1"/>
</dbReference>
<evidence type="ECO:0000313" key="1">
    <source>
        <dbReference type="EMBL" id="VWO96354.1"/>
    </source>
</evidence>
<dbReference type="EMBL" id="LR725569">
    <property type="protein sequence ID" value="VWO96354.1"/>
    <property type="molecule type" value="Genomic_DNA"/>
</dbReference>
<dbReference type="AlphaFoldDB" id="A0A5K1JW91"/>
<protein>
    <recommendedName>
        <fullName evidence="2">Endonuclease/exonuclease/phosphatase domain-containing protein</fullName>
    </recommendedName>
</protein>